<evidence type="ECO:0000313" key="3">
    <source>
        <dbReference type="EMBL" id="KAL2824519.1"/>
    </source>
</evidence>
<name>A0ABR4IB52_9EURO</name>
<keyword evidence="1" id="KW-0175">Coiled coil</keyword>
<comment type="caution">
    <text evidence="3">The sequence shown here is derived from an EMBL/GenBank/DDBJ whole genome shotgun (WGS) entry which is preliminary data.</text>
</comment>
<sequence>MPPRIPSHPFKSIPQLTRRNLSTTPIHLNTQPQPQPQPSSKQQPSAYKQGMSRYNLFASPFAKVFLGAVFTYQVIYWTWLKLEMEETKAGRNQQVAALEKEVRELTGVKKEEGEKS</sequence>
<evidence type="ECO:0008006" key="5">
    <source>
        <dbReference type="Google" id="ProtNLM"/>
    </source>
</evidence>
<evidence type="ECO:0000256" key="2">
    <source>
        <dbReference type="SAM" id="MobiDB-lite"/>
    </source>
</evidence>
<protein>
    <recommendedName>
        <fullName evidence="5">Inner membrane assembly complex subunit 17</fullName>
    </recommendedName>
</protein>
<organism evidence="3 4">
    <name type="scientific">Aspergillus cavernicola</name>
    <dbReference type="NCBI Taxonomy" id="176166"/>
    <lineage>
        <taxon>Eukaryota</taxon>
        <taxon>Fungi</taxon>
        <taxon>Dikarya</taxon>
        <taxon>Ascomycota</taxon>
        <taxon>Pezizomycotina</taxon>
        <taxon>Eurotiomycetes</taxon>
        <taxon>Eurotiomycetidae</taxon>
        <taxon>Eurotiales</taxon>
        <taxon>Aspergillaceae</taxon>
        <taxon>Aspergillus</taxon>
        <taxon>Aspergillus subgen. Nidulantes</taxon>
    </lineage>
</organism>
<proteinExistence type="predicted"/>
<accession>A0ABR4IB52</accession>
<evidence type="ECO:0000313" key="4">
    <source>
        <dbReference type="Proteomes" id="UP001610335"/>
    </source>
</evidence>
<reference evidence="3 4" key="1">
    <citation type="submission" date="2024-07" db="EMBL/GenBank/DDBJ databases">
        <title>Section-level genome sequencing and comparative genomics of Aspergillus sections Usti and Cavernicolus.</title>
        <authorList>
            <consortium name="Lawrence Berkeley National Laboratory"/>
            <person name="Nybo J.L."/>
            <person name="Vesth T.C."/>
            <person name="Theobald S."/>
            <person name="Frisvad J.C."/>
            <person name="Larsen T.O."/>
            <person name="Kjaerboelling I."/>
            <person name="Rothschild-Mancinelli K."/>
            <person name="Lyhne E.K."/>
            <person name="Kogle M.E."/>
            <person name="Barry K."/>
            <person name="Clum A."/>
            <person name="Na H."/>
            <person name="Ledsgaard L."/>
            <person name="Lin J."/>
            <person name="Lipzen A."/>
            <person name="Kuo A."/>
            <person name="Riley R."/>
            <person name="Mondo S."/>
            <person name="LaButti K."/>
            <person name="Haridas S."/>
            <person name="Pangalinan J."/>
            <person name="Salamov A.A."/>
            <person name="Simmons B.A."/>
            <person name="Magnuson J.K."/>
            <person name="Chen J."/>
            <person name="Drula E."/>
            <person name="Henrissat B."/>
            <person name="Wiebenga A."/>
            <person name="Lubbers R.J."/>
            <person name="Gomes A.C."/>
            <person name="Makela M.R."/>
            <person name="Stajich J."/>
            <person name="Grigoriev I.V."/>
            <person name="Mortensen U.H."/>
            <person name="De vries R.P."/>
            <person name="Baker S.E."/>
            <person name="Andersen M.R."/>
        </authorList>
    </citation>
    <scope>NUCLEOTIDE SEQUENCE [LARGE SCALE GENOMIC DNA]</scope>
    <source>
        <strain evidence="3 4">CBS 600.67</strain>
    </source>
</reference>
<dbReference type="EMBL" id="JBFXLS010000043">
    <property type="protein sequence ID" value="KAL2824519.1"/>
    <property type="molecule type" value="Genomic_DNA"/>
</dbReference>
<evidence type="ECO:0000256" key="1">
    <source>
        <dbReference type="SAM" id="Coils"/>
    </source>
</evidence>
<dbReference type="Proteomes" id="UP001610335">
    <property type="component" value="Unassembled WGS sequence"/>
</dbReference>
<keyword evidence="4" id="KW-1185">Reference proteome</keyword>
<feature type="compositionally biased region" description="Polar residues" evidence="2">
    <location>
        <begin position="14"/>
        <end position="30"/>
    </location>
</feature>
<gene>
    <name evidence="3" type="ORF">BDW59DRAFT_162406</name>
</gene>
<feature type="coiled-coil region" evidence="1">
    <location>
        <begin position="81"/>
        <end position="115"/>
    </location>
</feature>
<feature type="region of interest" description="Disordered" evidence="2">
    <location>
        <begin position="1"/>
        <end position="47"/>
    </location>
</feature>